<dbReference type="EMBL" id="CP019336">
    <property type="protein sequence ID" value="AUC20783.1"/>
    <property type="molecule type" value="Genomic_DNA"/>
</dbReference>
<proteinExistence type="predicted"/>
<feature type="chain" id="PRO_5042498105" description="Lipocalin-like domain-containing protein" evidence="1">
    <location>
        <begin position="23"/>
        <end position="263"/>
    </location>
</feature>
<gene>
    <name evidence="2" type="ORF">BTO15_01040</name>
    <name evidence="3" type="ORF">QWY81_10560</name>
</gene>
<keyword evidence="1" id="KW-0732">Signal</keyword>
<evidence type="ECO:0000313" key="2">
    <source>
        <dbReference type="EMBL" id="AUC20783.1"/>
    </source>
</evidence>
<evidence type="ECO:0000256" key="1">
    <source>
        <dbReference type="SAM" id="SignalP"/>
    </source>
</evidence>
<evidence type="ECO:0008006" key="6">
    <source>
        <dbReference type="Google" id="ProtNLM"/>
    </source>
</evidence>
<evidence type="ECO:0000313" key="5">
    <source>
        <dbReference type="Proteomes" id="UP001228636"/>
    </source>
</evidence>
<accession>A0AAJ1QXS9</accession>
<evidence type="ECO:0000313" key="3">
    <source>
        <dbReference type="EMBL" id="MDN3619893.1"/>
    </source>
</evidence>
<evidence type="ECO:0000313" key="4">
    <source>
        <dbReference type="Proteomes" id="UP000232721"/>
    </source>
</evidence>
<dbReference type="EMBL" id="JAUFQH010000008">
    <property type="protein sequence ID" value="MDN3619893.1"/>
    <property type="molecule type" value="Genomic_DNA"/>
</dbReference>
<sequence>MKKLSKILCVIFAITCITGCSSNENDTIDTPVNTTINAKWTVSNSTEYKSFEFNDSGNYIITKNAADAKTNTATTETKTIFFGTYIFIDDNTLELSDFGTLTIDNMDENAIYFTLKLNNNTNTETFIEADREEEITNSTNTELLCRTWQLISIDGQNVLGTDEELTVLFSRAGTYFVTNNNPLEEGGLAEWNWTDSTQTFLEYSWNKGLGSDGIVEVSNLTSTSLTITEDGEIFILEPISNKKTSKTDTKKYNGVVKSGIFKR</sequence>
<reference evidence="3 5" key="1">
    <citation type="journal article" date="2014" name="Int. J. Syst. Evol. Microbiol.">
        <title>Complete genome sequence of Corynebacterium casei LMG S-19264T (=DSM 44701T), isolated from a smear-ripened cheese.</title>
        <authorList>
            <consortium name="US DOE Joint Genome Institute (JGI-PGF)"/>
            <person name="Walter F."/>
            <person name="Albersmeier A."/>
            <person name="Kalinowski J."/>
            <person name="Ruckert C."/>
        </authorList>
    </citation>
    <scope>NUCLEOTIDE SEQUENCE [LARGE SCALE GENOMIC DNA]</scope>
    <source>
        <strain evidence="3 5">CECT 8670</strain>
    </source>
</reference>
<dbReference type="RefSeq" id="WP_165732559.1">
    <property type="nucleotide sequence ID" value="NZ_CP019336.1"/>
</dbReference>
<dbReference type="AlphaFoldDB" id="A0AAJ1QXS9"/>
<keyword evidence="4" id="KW-1185">Reference proteome</keyword>
<dbReference type="Proteomes" id="UP001228636">
    <property type="component" value="Unassembled WGS sequence"/>
</dbReference>
<organism evidence="3 5">
    <name type="scientific">Polaribacter sejongensis</name>
    <dbReference type="NCBI Taxonomy" id="985043"/>
    <lineage>
        <taxon>Bacteria</taxon>
        <taxon>Pseudomonadati</taxon>
        <taxon>Bacteroidota</taxon>
        <taxon>Flavobacteriia</taxon>
        <taxon>Flavobacteriales</taxon>
        <taxon>Flavobacteriaceae</taxon>
    </lineage>
</organism>
<name>A0AAJ1QXS9_9FLAO</name>
<reference evidence="2 4" key="2">
    <citation type="submission" date="2017-02" db="EMBL/GenBank/DDBJ databases">
        <title>Trade-off between light-utilization and light-protection in marine flavobacteria.</title>
        <authorList>
            <person name="Kumagai Y."/>
            <person name="Yoshizawa S."/>
            <person name="Kogure K."/>
            <person name="Iwasaki W."/>
        </authorList>
    </citation>
    <scope>NUCLEOTIDE SEQUENCE [LARGE SCALE GENOMIC DNA]</scope>
    <source>
        <strain evidence="2 4">KCTC 23670</strain>
    </source>
</reference>
<dbReference type="Proteomes" id="UP000232721">
    <property type="component" value="Chromosome"/>
</dbReference>
<protein>
    <recommendedName>
        <fullName evidence="6">Lipocalin-like domain-containing protein</fullName>
    </recommendedName>
</protein>
<reference evidence="3" key="3">
    <citation type="submission" date="2023-06" db="EMBL/GenBank/DDBJ databases">
        <authorList>
            <person name="Lucena T."/>
            <person name="Sun Q."/>
        </authorList>
    </citation>
    <scope>NUCLEOTIDE SEQUENCE</scope>
    <source>
        <strain evidence="3">CECT 8670</strain>
    </source>
</reference>
<feature type="signal peptide" evidence="1">
    <location>
        <begin position="1"/>
        <end position="22"/>
    </location>
</feature>